<protein>
    <submittedName>
        <fullName evidence="1">Uncharacterized protein</fullName>
    </submittedName>
</protein>
<evidence type="ECO:0000313" key="1">
    <source>
        <dbReference type="EMBL" id="KAF2275294.1"/>
    </source>
</evidence>
<accession>A0A6A6JGF7</accession>
<evidence type="ECO:0000313" key="2">
    <source>
        <dbReference type="Proteomes" id="UP000800097"/>
    </source>
</evidence>
<name>A0A6A6JGF7_WESOR</name>
<dbReference type="GeneID" id="54556298"/>
<reference evidence="1" key="1">
    <citation type="journal article" date="2020" name="Stud. Mycol.">
        <title>101 Dothideomycetes genomes: a test case for predicting lifestyles and emergence of pathogens.</title>
        <authorList>
            <person name="Haridas S."/>
            <person name="Albert R."/>
            <person name="Binder M."/>
            <person name="Bloem J."/>
            <person name="Labutti K."/>
            <person name="Salamov A."/>
            <person name="Andreopoulos B."/>
            <person name="Baker S."/>
            <person name="Barry K."/>
            <person name="Bills G."/>
            <person name="Bluhm B."/>
            <person name="Cannon C."/>
            <person name="Castanera R."/>
            <person name="Culley D."/>
            <person name="Daum C."/>
            <person name="Ezra D."/>
            <person name="Gonzalez J."/>
            <person name="Henrissat B."/>
            <person name="Kuo A."/>
            <person name="Liang C."/>
            <person name="Lipzen A."/>
            <person name="Lutzoni F."/>
            <person name="Magnuson J."/>
            <person name="Mondo S."/>
            <person name="Nolan M."/>
            <person name="Ohm R."/>
            <person name="Pangilinan J."/>
            <person name="Park H.-J."/>
            <person name="Ramirez L."/>
            <person name="Alfaro M."/>
            <person name="Sun H."/>
            <person name="Tritt A."/>
            <person name="Yoshinaga Y."/>
            <person name="Zwiers L.-H."/>
            <person name="Turgeon B."/>
            <person name="Goodwin S."/>
            <person name="Spatafora J."/>
            <person name="Crous P."/>
            <person name="Grigoriev I."/>
        </authorList>
    </citation>
    <scope>NUCLEOTIDE SEQUENCE</scope>
    <source>
        <strain evidence="1">CBS 379.55</strain>
    </source>
</reference>
<proteinExistence type="predicted"/>
<dbReference type="EMBL" id="ML986498">
    <property type="protein sequence ID" value="KAF2275294.1"/>
    <property type="molecule type" value="Genomic_DNA"/>
</dbReference>
<organism evidence="1 2">
    <name type="scientific">Westerdykella ornata</name>
    <dbReference type="NCBI Taxonomy" id="318751"/>
    <lineage>
        <taxon>Eukaryota</taxon>
        <taxon>Fungi</taxon>
        <taxon>Dikarya</taxon>
        <taxon>Ascomycota</taxon>
        <taxon>Pezizomycotina</taxon>
        <taxon>Dothideomycetes</taxon>
        <taxon>Pleosporomycetidae</taxon>
        <taxon>Pleosporales</taxon>
        <taxon>Sporormiaceae</taxon>
        <taxon>Westerdykella</taxon>
    </lineage>
</organism>
<dbReference type="RefSeq" id="XP_033652833.1">
    <property type="nucleotide sequence ID" value="XM_033803123.1"/>
</dbReference>
<sequence length="178" mass="19919">MGENKASSLDAFPAVPVNKIVGIVAVHQAREANSACLVRGSCLAAGTAWLTQSSLMLLYGLGEFGAKCSVVWRWLRGGNPEMWLCTVLLAKRTFTCRRHRRNQPPWTRPNFIARWRWGIIEGEQLRSNFSDYLQGALIARESITPSREYVEFSQPLGTHRPPHTPGNLMPISISEQVT</sequence>
<dbReference type="AlphaFoldDB" id="A0A6A6JGF7"/>
<gene>
    <name evidence="1" type="ORF">EI97DRAFT_82728</name>
</gene>
<keyword evidence="2" id="KW-1185">Reference proteome</keyword>
<dbReference type="Proteomes" id="UP000800097">
    <property type="component" value="Unassembled WGS sequence"/>
</dbReference>